<dbReference type="PRINTS" id="PR00131">
    <property type="entry name" value="GLHYDRLASE1"/>
</dbReference>
<dbReference type="FunCoup" id="F6GUD2">
    <property type="interactions" value="298"/>
</dbReference>
<sequence length="1053" mass="120034">MQKGDGGSLNGHNRFTNAMPLTSHQIEPQSNPDPLMGIVDTRSTEEGFLPWLLPQKLLQDERVLAAETVDYGTALLNRSSFPKGFIFGTASSAYQYEGAAYEYGRGPSIWDTYTHKYPEKIKDHSNGDVTIDAYHRYKEDVGIMKGMSLDAYRFSISWSRILPNGKLSGGVNKEGIAYYNNLINELLANGLQPFITLFHWDLPQALEDEYGGFLSPLIVDDFRDYAELCFKEFGDRVKHWITLNEPWSYSNGGYVTGNLAPGRCSEWQKLNCTGGDSGTEPYLASHYQLLAHAAAVQVYKKKYQASQKGKIGITIISHWFIPFSNTTNDQNAAERALDFMYGWYMDPLTYGDYPHSMRSLVGKRLPKFSKEQSEMLKGSYDFLGLNYYTANYAAHSPHNNSINPSYSTDAHVKLTRIREILLYTKNKYKDPIIYITENGIDEANNDELSLEEALADNVRIDFYYHHLSFLKSAIEDGVKVKGYFAWSLLDNFEWSSGYTVRFGINFVDYKDGLRRHPKLSALWFKNFLKKDQGKRQRRINHMAMQGYFILRLFLLLLLSSVGIIKASDTPNYGTALLNRSSFPEGFIFGTASASYQYEGAAYEDGRGPSIWDTYTHKYPERIKDGSNGSIAVDVYHHYKEDVGIMKGMNLDAYRFSISWSRILPNGKLSGGVNKKGIDYYNNLINELLANGIQPFVTIFHWDLPQALEDEYGGFLSPHSVDDFRDYAELCFKEFGDRVKHWITLNEPWSYTMGGYVQGIFPPARCSAWQGLNCTGGDSGTEPYLVSHHLLLAHAAAVHVYKQKYQAYQKGKIGITLVAPWFVPFSNATHHQNAAKRALDFMFGWFMDPLTNGDYPHSMRSLVGSRLPKFSKEQSMMVKGSYDFLGLNYYTANYAAYAPHSSNTKPSYTTDPYANLLTQRNGIPIGIKAASDWLYIYPSGIRKILLYTKKKYNSPLIYITENGIDEVNNSTLSLKEALVDNLRIYYYYHHLSYLKSAIKDGVNVKGYFAWSLLDNFEWNSGYTVRFGINFVDYKDGLKRYPKLSATWFKNFLKK</sequence>
<dbReference type="FunFam" id="3.20.20.80:FF:000022">
    <property type="entry name" value="Beta-glucosidase 11"/>
    <property type="match status" value="1"/>
</dbReference>
<gene>
    <name evidence="4" type="ordered locus">VIT_06s0004g01430</name>
</gene>
<dbReference type="GO" id="GO:0008422">
    <property type="term" value="F:beta-glucosidase activity"/>
    <property type="evidence" value="ECO:0000318"/>
    <property type="project" value="GO_Central"/>
</dbReference>
<keyword evidence="2" id="KW-0378">Hydrolase</keyword>
<dbReference type="InterPro" id="IPR001360">
    <property type="entry name" value="Glyco_hydro_1"/>
</dbReference>
<organism evidence="4 5">
    <name type="scientific">Vitis vinifera</name>
    <name type="common">Grape</name>
    <dbReference type="NCBI Taxonomy" id="29760"/>
    <lineage>
        <taxon>Eukaryota</taxon>
        <taxon>Viridiplantae</taxon>
        <taxon>Streptophyta</taxon>
        <taxon>Embryophyta</taxon>
        <taxon>Tracheophyta</taxon>
        <taxon>Spermatophyta</taxon>
        <taxon>Magnoliopsida</taxon>
        <taxon>eudicotyledons</taxon>
        <taxon>Gunneridae</taxon>
        <taxon>Pentapetalae</taxon>
        <taxon>rosids</taxon>
        <taxon>Vitales</taxon>
        <taxon>Vitaceae</taxon>
        <taxon>Viteae</taxon>
        <taxon>Vitis</taxon>
    </lineage>
</organism>
<dbReference type="InterPro" id="IPR033132">
    <property type="entry name" value="GH_1_N_CS"/>
</dbReference>
<dbReference type="SMR" id="F6GUD2"/>
<dbReference type="AlphaFoldDB" id="F6GUD2"/>
<evidence type="ECO:0000313" key="4">
    <source>
        <dbReference type="EMBL" id="CCB43753.1"/>
    </source>
</evidence>
<dbReference type="FunFam" id="3.20.20.80:FF:000020">
    <property type="entry name" value="Beta-glucosidase 12"/>
    <property type="match status" value="1"/>
</dbReference>
<dbReference type="GO" id="GO:0005975">
    <property type="term" value="P:carbohydrate metabolic process"/>
    <property type="evidence" value="ECO:0007669"/>
    <property type="project" value="InterPro"/>
</dbReference>
<evidence type="ECO:0000256" key="1">
    <source>
        <dbReference type="ARBA" id="ARBA00010838"/>
    </source>
</evidence>
<keyword evidence="3" id="KW-0326">Glycosidase</keyword>
<dbReference type="Gene3D" id="3.20.20.80">
    <property type="entry name" value="Glycosidases"/>
    <property type="match status" value="2"/>
</dbReference>
<evidence type="ECO:0000256" key="3">
    <source>
        <dbReference type="ARBA" id="ARBA00023295"/>
    </source>
</evidence>
<dbReference type="PANTHER" id="PTHR10353:SF137">
    <property type="entry name" value="MYROSINASE 3-RELATED"/>
    <property type="match status" value="1"/>
</dbReference>
<evidence type="ECO:0008006" key="6">
    <source>
        <dbReference type="Google" id="ProtNLM"/>
    </source>
</evidence>
<dbReference type="InterPro" id="IPR017853">
    <property type="entry name" value="GH"/>
</dbReference>
<protein>
    <recommendedName>
        <fullName evidence="6">Beta-glucosidase 12</fullName>
    </recommendedName>
</protein>
<dbReference type="PaxDb" id="29760-VIT_06s0004g01430.t01"/>
<dbReference type="EMBL" id="FN594951">
    <property type="protein sequence ID" value="CCB43753.1"/>
    <property type="molecule type" value="Genomic_DNA"/>
</dbReference>
<name>F6GUD2_VITVI</name>
<dbReference type="HOGENOM" id="CLU_001859_5_2_1"/>
<dbReference type="SUPFAM" id="SSF51445">
    <property type="entry name" value="(Trans)glycosidases"/>
    <property type="match status" value="2"/>
</dbReference>
<dbReference type="eggNOG" id="KOG0626">
    <property type="taxonomic scope" value="Eukaryota"/>
</dbReference>
<reference evidence="5" key="1">
    <citation type="journal article" date="2007" name="Nature">
        <title>The grapevine genome sequence suggests ancestral hexaploidization in major angiosperm phyla.</title>
        <authorList>
            <consortium name="The French-Italian Public Consortium for Grapevine Genome Characterization."/>
            <person name="Jaillon O."/>
            <person name="Aury J.-M."/>
            <person name="Noel B."/>
            <person name="Policriti A."/>
            <person name="Clepet C."/>
            <person name="Casagrande A."/>
            <person name="Choisne N."/>
            <person name="Aubourg S."/>
            <person name="Vitulo N."/>
            <person name="Jubin C."/>
            <person name="Vezzi A."/>
            <person name="Legeai F."/>
            <person name="Hugueney P."/>
            <person name="Dasilva C."/>
            <person name="Horner D."/>
            <person name="Mica E."/>
            <person name="Jublot D."/>
            <person name="Poulain J."/>
            <person name="Bruyere C."/>
            <person name="Billault A."/>
            <person name="Segurens B."/>
            <person name="Gouyvenoux M."/>
            <person name="Ugarte E."/>
            <person name="Cattonaro F."/>
            <person name="Anthouard V."/>
            <person name="Vico V."/>
            <person name="Del Fabbro C."/>
            <person name="Alaux M."/>
            <person name="Di Gaspero G."/>
            <person name="Dumas V."/>
            <person name="Felice N."/>
            <person name="Paillard S."/>
            <person name="Juman I."/>
            <person name="Moroldo M."/>
            <person name="Scalabrin S."/>
            <person name="Canaguier A."/>
            <person name="Le Clainche I."/>
            <person name="Malacrida G."/>
            <person name="Durand E."/>
            <person name="Pesole G."/>
            <person name="Laucou V."/>
            <person name="Chatelet P."/>
            <person name="Merdinoglu D."/>
            <person name="Delledonne M."/>
            <person name="Pezzotti M."/>
            <person name="Lecharny A."/>
            <person name="Scarpelli C."/>
            <person name="Artiguenave F."/>
            <person name="Pe M.E."/>
            <person name="Valle G."/>
            <person name="Morgante M."/>
            <person name="Caboche M."/>
            <person name="Adam-Blondon A.-F."/>
            <person name="Weissenbach J."/>
            <person name="Quetier F."/>
            <person name="Wincker P."/>
        </authorList>
    </citation>
    <scope>NUCLEOTIDE SEQUENCE [LARGE SCALE GENOMIC DNA]</scope>
    <source>
        <strain evidence="5">cv. Pinot noir / PN40024</strain>
    </source>
</reference>
<evidence type="ECO:0000313" key="5">
    <source>
        <dbReference type="Proteomes" id="UP000009183"/>
    </source>
</evidence>
<dbReference type="STRING" id="29760.F6GUD2"/>
<dbReference type="PANTHER" id="PTHR10353">
    <property type="entry name" value="GLYCOSYL HYDROLASE"/>
    <property type="match status" value="1"/>
</dbReference>
<accession>F6GUD2</accession>
<dbReference type="Pfam" id="PF00232">
    <property type="entry name" value="Glyco_hydro_1"/>
    <property type="match status" value="2"/>
</dbReference>
<evidence type="ECO:0000256" key="2">
    <source>
        <dbReference type="ARBA" id="ARBA00022801"/>
    </source>
</evidence>
<comment type="similarity">
    <text evidence="1">Belongs to the glycosyl hydrolase 1 family.</text>
</comment>
<dbReference type="Proteomes" id="UP000009183">
    <property type="component" value="Chromosome 6"/>
</dbReference>
<dbReference type="InParanoid" id="F6GUD2"/>
<proteinExistence type="inferred from homology"/>
<keyword evidence="5" id="KW-1185">Reference proteome</keyword>
<dbReference type="PROSITE" id="PS00653">
    <property type="entry name" value="GLYCOSYL_HYDROL_F1_2"/>
    <property type="match status" value="2"/>
</dbReference>